<dbReference type="InterPro" id="IPR050651">
    <property type="entry name" value="Plant_Cytochrome_P450_Monoox"/>
</dbReference>
<dbReference type="GO" id="GO:0020037">
    <property type="term" value="F:heme binding"/>
    <property type="evidence" value="ECO:0007669"/>
    <property type="project" value="InterPro"/>
</dbReference>
<comment type="similarity">
    <text evidence="8">Belongs to the cytochrome P450 family.</text>
</comment>
<name>A0A7J7IB80_CAMSI</name>
<dbReference type="Proteomes" id="UP000593564">
    <property type="component" value="Unassembled WGS sequence"/>
</dbReference>
<evidence type="ECO:0000256" key="8">
    <source>
        <dbReference type="RuleBase" id="RU000461"/>
    </source>
</evidence>
<dbReference type="Gene3D" id="1.10.630.10">
    <property type="entry name" value="Cytochrome P450"/>
    <property type="match status" value="1"/>
</dbReference>
<dbReference type="PANTHER" id="PTHR47947">
    <property type="entry name" value="CYTOCHROME P450 82C3-RELATED"/>
    <property type="match status" value="1"/>
</dbReference>
<evidence type="ECO:0000313" key="10">
    <source>
        <dbReference type="Proteomes" id="UP000593564"/>
    </source>
</evidence>
<dbReference type="PRINTS" id="PR00463">
    <property type="entry name" value="EP450I"/>
</dbReference>
<evidence type="ECO:0000256" key="6">
    <source>
        <dbReference type="ARBA" id="ARBA00023033"/>
    </source>
</evidence>
<dbReference type="PANTHER" id="PTHR47947:SF8">
    <property type="entry name" value="CYTOCHROME P450 82C4-LIKE"/>
    <property type="match status" value="1"/>
</dbReference>
<reference evidence="9 10" key="2">
    <citation type="submission" date="2020-07" db="EMBL/GenBank/DDBJ databases">
        <title>Genome assembly of wild tea tree DASZ reveals pedigree and selection history of tea varieties.</title>
        <authorList>
            <person name="Zhang W."/>
        </authorList>
    </citation>
    <scope>NUCLEOTIDE SEQUENCE [LARGE SCALE GENOMIC DNA]</scope>
    <source>
        <strain evidence="10">cv. G240</strain>
        <tissue evidence="9">Leaf</tissue>
    </source>
</reference>
<gene>
    <name evidence="9" type="ORF">HYC85_003056</name>
</gene>
<dbReference type="CDD" id="cd20654">
    <property type="entry name" value="CYP82"/>
    <property type="match status" value="1"/>
</dbReference>
<dbReference type="EMBL" id="JACBKZ010000001">
    <property type="protein sequence ID" value="KAF5961847.1"/>
    <property type="molecule type" value="Genomic_DNA"/>
</dbReference>
<dbReference type="GO" id="GO:0004497">
    <property type="term" value="F:monooxygenase activity"/>
    <property type="evidence" value="ECO:0007669"/>
    <property type="project" value="UniProtKB-KW"/>
</dbReference>
<organism evidence="9 10">
    <name type="scientific">Camellia sinensis</name>
    <name type="common">Tea plant</name>
    <name type="synonym">Thea sinensis</name>
    <dbReference type="NCBI Taxonomy" id="4442"/>
    <lineage>
        <taxon>Eukaryota</taxon>
        <taxon>Viridiplantae</taxon>
        <taxon>Streptophyta</taxon>
        <taxon>Embryophyta</taxon>
        <taxon>Tracheophyta</taxon>
        <taxon>Spermatophyta</taxon>
        <taxon>Magnoliopsida</taxon>
        <taxon>eudicotyledons</taxon>
        <taxon>Gunneridae</taxon>
        <taxon>Pentapetalae</taxon>
        <taxon>asterids</taxon>
        <taxon>Ericales</taxon>
        <taxon>Theaceae</taxon>
        <taxon>Camellia</taxon>
    </lineage>
</organism>
<evidence type="ECO:0000313" key="9">
    <source>
        <dbReference type="EMBL" id="KAF5961847.1"/>
    </source>
</evidence>
<comment type="caution">
    <text evidence="9">The sequence shown here is derived from an EMBL/GenBank/DDBJ whole genome shotgun (WGS) entry which is preliminary data.</text>
</comment>
<dbReference type="PRINTS" id="PR00385">
    <property type="entry name" value="P450"/>
</dbReference>
<dbReference type="InterPro" id="IPR036396">
    <property type="entry name" value="Cyt_P450_sf"/>
</dbReference>
<sequence length="600" mass="68179">MYFSPQSHIRLATGRLFTDRRIICSGFTSHSLKKHLISLYHPHKILFVIKKIKTYIISSSIYPTMITIHFLTRFLAITALVPLLLHFYFRRTKHASEKNKSSRAPEPSGSLPLIGHLHLLRGENPISRTLGAMADKYGPVYSLRLGGRRRALVVSSWEAVKDCFTTNDTVFATRPAMAVSKNWYDNAVFALGPYGDYWRNVRKIVTLELLTNHRLEKLRHVRESEVNLCITDLHLLCINNGGLPTQVTMNKWFDHLTFNVIVRMLAGKRFSGSTTTHSEDKEGHKIKEAIKKALYLGGVFVVSDEIPWLEWFDFGGHLKAIKQTLKEVDEVLGSWLEEHIQKKKRMELEGSDGGGDQADFIDVMLSVLSEDTMMGGHDRDTVIKATTMILIMTGSESTGDTLIWALSLLLNNRQVLKTAQAELDAQVGRHKWVQESDIQNLKYLQAIVKETLRLYPPGPVSGPREAMEDCRVGGYRVDKGTRLIVNLWKLHRDERVWSNPEEFEPKRFLKEHADVGFKGQRHFEYIPFSSGRRMCPGLTFGLQLVQLTLARLIHGFDLGTPMEEKVDMTEGLGIALPKVKPLEVVLTPRLPSEVYQSLVV</sequence>
<keyword evidence="4 8" id="KW-0560">Oxidoreductase</keyword>
<comment type="cofactor">
    <cofactor evidence="1 7">
        <name>heme</name>
        <dbReference type="ChEBI" id="CHEBI:30413"/>
    </cofactor>
</comment>
<dbReference type="InterPro" id="IPR001128">
    <property type="entry name" value="Cyt_P450"/>
</dbReference>
<accession>A0A7J7IB80</accession>
<dbReference type="PROSITE" id="PS00086">
    <property type="entry name" value="CYTOCHROME_P450"/>
    <property type="match status" value="1"/>
</dbReference>
<proteinExistence type="inferred from homology"/>
<keyword evidence="6 8" id="KW-0503">Monooxygenase</keyword>
<keyword evidence="10" id="KW-1185">Reference proteome</keyword>
<evidence type="ECO:0000256" key="1">
    <source>
        <dbReference type="ARBA" id="ARBA00001971"/>
    </source>
</evidence>
<dbReference type="FunFam" id="1.10.630.10:FF:000026">
    <property type="entry name" value="Cytochrome P450 82C4"/>
    <property type="match status" value="1"/>
</dbReference>
<dbReference type="GO" id="GO:0016705">
    <property type="term" value="F:oxidoreductase activity, acting on paired donors, with incorporation or reduction of molecular oxygen"/>
    <property type="evidence" value="ECO:0007669"/>
    <property type="project" value="InterPro"/>
</dbReference>
<dbReference type="AlphaFoldDB" id="A0A7J7IB80"/>
<dbReference type="SUPFAM" id="SSF48264">
    <property type="entry name" value="Cytochrome P450"/>
    <property type="match status" value="1"/>
</dbReference>
<dbReference type="InterPro" id="IPR017972">
    <property type="entry name" value="Cyt_P450_CS"/>
</dbReference>
<evidence type="ECO:0000256" key="2">
    <source>
        <dbReference type="ARBA" id="ARBA00022617"/>
    </source>
</evidence>
<reference evidence="10" key="1">
    <citation type="journal article" date="2020" name="Nat. Commun.">
        <title>Genome assembly of wild tea tree DASZ reveals pedigree and selection history of tea varieties.</title>
        <authorList>
            <person name="Zhang W."/>
            <person name="Zhang Y."/>
            <person name="Qiu H."/>
            <person name="Guo Y."/>
            <person name="Wan H."/>
            <person name="Zhang X."/>
            <person name="Scossa F."/>
            <person name="Alseekh S."/>
            <person name="Zhang Q."/>
            <person name="Wang P."/>
            <person name="Xu L."/>
            <person name="Schmidt M.H."/>
            <person name="Jia X."/>
            <person name="Li D."/>
            <person name="Zhu A."/>
            <person name="Guo F."/>
            <person name="Chen W."/>
            <person name="Ni D."/>
            <person name="Usadel B."/>
            <person name="Fernie A.R."/>
            <person name="Wen W."/>
        </authorList>
    </citation>
    <scope>NUCLEOTIDE SEQUENCE [LARGE SCALE GENOMIC DNA]</scope>
    <source>
        <strain evidence="10">cv. G240</strain>
    </source>
</reference>
<feature type="binding site" description="axial binding residue" evidence="7">
    <location>
        <position position="535"/>
    </location>
    <ligand>
        <name>heme</name>
        <dbReference type="ChEBI" id="CHEBI:30413"/>
    </ligand>
    <ligandPart>
        <name>Fe</name>
        <dbReference type="ChEBI" id="CHEBI:18248"/>
    </ligandPart>
</feature>
<evidence type="ECO:0000256" key="4">
    <source>
        <dbReference type="ARBA" id="ARBA00023002"/>
    </source>
</evidence>
<dbReference type="InterPro" id="IPR002401">
    <property type="entry name" value="Cyt_P450_E_grp-I"/>
</dbReference>
<keyword evidence="5 7" id="KW-0408">Iron</keyword>
<dbReference type="GO" id="GO:0005506">
    <property type="term" value="F:iron ion binding"/>
    <property type="evidence" value="ECO:0007669"/>
    <property type="project" value="InterPro"/>
</dbReference>
<evidence type="ECO:0000256" key="3">
    <source>
        <dbReference type="ARBA" id="ARBA00022723"/>
    </source>
</evidence>
<evidence type="ECO:0000256" key="7">
    <source>
        <dbReference type="PIRSR" id="PIRSR602401-1"/>
    </source>
</evidence>
<dbReference type="Pfam" id="PF00067">
    <property type="entry name" value="p450"/>
    <property type="match status" value="1"/>
</dbReference>
<protein>
    <submittedName>
        <fullName evidence="9">Uncharacterized protein</fullName>
    </submittedName>
</protein>
<evidence type="ECO:0000256" key="5">
    <source>
        <dbReference type="ARBA" id="ARBA00023004"/>
    </source>
</evidence>
<keyword evidence="3 7" id="KW-0479">Metal-binding</keyword>
<dbReference type="GO" id="GO:0046246">
    <property type="term" value="P:terpene biosynthetic process"/>
    <property type="evidence" value="ECO:0007669"/>
    <property type="project" value="TreeGrafter"/>
</dbReference>
<keyword evidence="2 7" id="KW-0349">Heme</keyword>